<feature type="transmembrane region" description="Helical" evidence="1">
    <location>
        <begin position="142"/>
        <end position="163"/>
    </location>
</feature>
<dbReference type="Proteomes" id="UP000552038">
    <property type="component" value="Unassembled WGS sequence"/>
</dbReference>
<reference evidence="2 3" key="1">
    <citation type="submission" date="2020-05" db="EMBL/GenBank/DDBJ databases">
        <title>Whole genome sequencing and identification of novel metabolites from Paenibacillus alvei strain JR949.</title>
        <authorList>
            <person name="Rajendhran J."/>
            <person name="Sree Pranav P."/>
            <person name="Mahalakshmi B."/>
            <person name="Karthikeyan R."/>
        </authorList>
    </citation>
    <scope>NUCLEOTIDE SEQUENCE [LARGE SCALE GENOMIC DNA]</scope>
    <source>
        <strain evidence="2 3">JR949</strain>
    </source>
</reference>
<dbReference type="AlphaFoldDB" id="A0AAP6ZYY5"/>
<keyword evidence="1" id="KW-0472">Membrane</keyword>
<feature type="transmembrane region" description="Helical" evidence="1">
    <location>
        <begin position="110"/>
        <end position="130"/>
    </location>
</feature>
<proteinExistence type="predicted"/>
<name>A0AAP6ZYY5_PAEAL</name>
<comment type="caution">
    <text evidence="2">The sequence shown here is derived from an EMBL/GenBank/DDBJ whole genome shotgun (WGS) entry which is preliminary data.</text>
</comment>
<evidence type="ECO:0000256" key="1">
    <source>
        <dbReference type="SAM" id="Phobius"/>
    </source>
</evidence>
<keyword evidence="1" id="KW-0812">Transmembrane</keyword>
<feature type="transmembrane region" description="Helical" evidence="1">
    <location>
        <begin position="20"/>
        <end position="40"/>
    </location>
</feature>
<feature type="transmembrane region" description="Helical" evidence="1">
    <location>
        <begin position="169"/>
        <end position="188"/>
    </location>
</feature>
<protein>
    <submittedName>
        <fullName evidence="2">Uncharacterized protein</fullName>
    </submittedName>
</protein>
<evidence type="ECO:0000313" key="3">
    <source>
        <dbReference type="Proteomes" id="UP000552038"/>
    </source>
</evidence>
<accession>A0AAP6ZYY5</accession>
<gene>
    <name evidence="2" type="ORF">HMI46_18575</name>
</gene>
<evidence type="ECO:0000313" key="2">
    <source>
        <dbReference type="EMBL" id="NOJ72555.1"/>
    </source>
</evidence>
<dbReference type="RefSeq" id="WP_171418105.1">
    <property type="nucleotide sequence ID" value="NZ_JABFOR010000026.1"/>
</dbReference>
<organism evidence="2 3">
    <name type="scientific">Paenibacillus alvei</name>
    <name type="common">Bacillus alvei</name>
    <dbReference type="NCBI Taxonomy" id="44250"/>
    <lineage>
        <taxon>Bacteria</taxon>
        <taxon>Bacillati</taxon>
        <taxon>Bacillota</taxon>
        <taxon>Bacilli</taxon>
        <taxon>Bacillales</taxon>
        <taxon>Paenibacillaceae</taxon>
        <taxon>Paenibacillus</taxon>
    </lineage>
</organism>
<keyword evidence="1" id="KW-1133">Transmembrane helix</keyword>
<dbReference type="EMBL" id="JABFOR010000026">
    <property type="protein sequence ID" value="NOJ72555.1"/>
    <property type="molecule type" value="Genomic_DNA"/>
</dbReference>
<feature type="transmembrane region" description="Helical" evidence="1">
    <location>
        <begin position="69"/>
        <end position="90"/>
    </location>
</feature>
<sequence length="209" mass="23505">MVEKLFELGLGFIWNIIKGELPLTIIGSTLLLGVLFVCVGEWSERRKQERLVQTEPKPLRSKRTFIKDAIIVMVATFIVVGSAYGVFRLIARALPHWGWPVLPDGNVTLAWISLIVVMLSLAGILILELFWGDKPVTLEPFWIAFGFVWAALSTCVLQWVYPIASAKPWVYFISGLISALLCVLLRYLQQMDEEPGKNKEEGSSITVNK</sequence>